<dbReference type="OrthoDB" id="448448at2759"/>
<reference evidence="6" key="1">
    <citation type="journal article" date="2020" name="Stud. Mycol.">
        <title>101 Dothideomycetes genomes: a test case for predicting lifestyles and emergence of pathogens.</title>
        <authorList>
            <person name="Haridas S."/>
            <person name="Albert R."/>
            <person name="Binder M."/>
            <person name="Bloem J."/>
            <person name="Labutti K."/>
            <person name="Salamov A."/>
            <person name="Andreopoulos B."/>
            <person name="Baker S."/>
            <person name="Barry K."/>
            <person name="Bills G."/>
            <person name="Bluhm B."/>
            <person name="Cannon C."/>
            <person name="Castanera R."/>
            <person name="Culley D."/>
            <person name="Daum C."/>
            <person name="Ezra D."/>
            <person name="Gonzalez J."/>
            <person name="Henrissat B."/>
            <person name="Kuo A."/>
            <person name="Liang C."/>
            <person name="Lipzen A."/>
            <person name="Lutzoni F."/>
            <person name="Magnuson J."/>
            <person name="Mondo S."/>
            <person name="Nolan M."/>
            <person name="Ohm R."/>
            <person name="Pangilinan J."/>
            <person name="Park H.-J."/>
            <person name="Ramirez L."/>
            <person name="Alfaro M."/>
            <person name="Sun H."/>
            <person name="Tritt A."/>
            <person name="Yoshinaga Y."/>
            <person name="Zwiers L.-H."/>
            <person name="Turgeon B."/>
            <person name="Goodwin S."/>
            <person name="Spatafora J."/>
            <person name="Crous P."/>
            <person name="Grigoriev I."/>
        </authorList>
    </citation>
    <scope>NUCLEOTIDE SEQUENCE</scope>
    <source>
        <strain evidence="6">CBS 122367</strain>
    </source>
</reference>
<dbReference type="InterPro" id="IPR014001">
    <property type="entry name" value="Helicase_ATP-bd"/>
</dbReference>
<dbReference type="GO" id="GO:0008094">
    <property type="term" value="F:ATP-dependent activity, acting on DNA"/>
    <property type="evidence" value="ECO:0007669"/>
    <property type="project" value="TreeGrafter"/>
</dbReference>
<dbReference type="Gene3D" id="3.40.50.10810">
    <property type="entry name" value="Tandem AAA-ATPase domain"/>
    <property type="match status" value="1"/>
</dbReference>
<dbReference type="InterPro" id="IPR000330">
    <property type="entry name" value="SNF2_N"/>
</dbReference>
<accession>A0A6G1IIZ9</accession>
<dbReference type="InterPro" id="IPR001650">
    <property type="entry name" value="Helicase_C-like"/>
</dbReference>
<dbReference type="AlphaFoldDB" id="A0A6G1IIZ9"/>
<dbReference type="PANTHER" id="PTHR45626">
    <property type="entry name" value="TRANSCRIPTION TERMINATION FACTOR 2-RELATED"/>
    <property type="match status" value="1"/>
</dbReference>
<dbReference type="GO" id="GO:0005524">
    <property type="term" value="F:ATP binding"/>
    <property type="evidence" value="ECO:0007669"/>
    <property type="project" value="UniProtKB-KW"/>
</dbReference>
<dbReference type="Pfam" id="PF00271">
    <property type="entry name" value="Helicase_C"/>
    <property type="match status" value="1"/>
</dbReference>
<dbReference type="Proteomes" id="UP000799291">
    <property type="component" value="Unassembled WGS sequence"/>
</dbReference>
<keyword evidence="2" id="KW-0378">Hydrolase</keyword>
<dbReference type="PANTHER" id="PTHR45626:SF22">
    <property type="entry name" value="DNA REPAIR PROTEIN RAD5"/>
    <property type="match status" value="1"/>
</dbReference>
<evidence type="ECO:0000256" key="3">
    <source>
        <dbReference type="ARBA" id="ARBA00022840"/>
    </source>
</evidence>
<keyword evidence="7" id="KW-1185">Reference proteome</keyword>
<evidence type="ECO:0000256" key="4">
    <source>
        <dbReference type="SAM" id="MobiDB-lite"/>
    </source>
</evidence>
<evidence type="ECO:0000259" key="5">
    <source>
        <dbReference type="PROSITE" id="PS51192"/>
    </source>
</evidence>
<protein>
    <recommendedName>
        <fullName evidence="5">Helicase ATP-binding domain-containing protein</fullName>
    </recommendedName>
</protein>
<dbReference type="InterPro" id="IPR038718">
    <property type="entry name" value="SNF2-like_sf"/>
</dbReference>
<sequence length="820" mass="91093">MRAPVPSTVVGDAVLAPSKRRRLTTSSALEPEAEPPATCTGTQSPRQICDNTIVCFGMVATIAPSCAQEPVFFSRDRELRRCVNRDLVGKLVDYAAEVLSRLAADEELILQLTFSASRMADGLDTKPPKGTVGFLGTIIYGPKRRSGDVGYFMTQCGYYLEDPTGCDWNVPYVNPQCLFSLHEDPPMTLDLPQMQQNSVDHLTSTASDILAKFETTAHLAETTTPTALRTTLQAHQREALTFFKRREQGLHPSENAIGTWSRRSNAAGDIIFVNTFTKRTQSAQPPIWRGGLLADEMGLGKTLSMIALIASDQDCDAVDLPIEGHSADTDELHSTLVVVPLNVLFVWESQLKCHVHTGRLTWFIHHGKNRLRLSNAAKPPDVVFTTYQTVEREKRNNKLRHGSIFSYHWKRIILDEAHIIRNYKTATARAIAALRATSRWAMSGTPIQNNLTDFLGLFKFLHFVPYDDPRVFDDDISNLWRSKPVEEAIDIFKKLLSCVMIRRTKLILELPSREDKIVRLSFDYLEEEHYRRVEQPVAEMLNSEAEAESNNPGTPWLHAIQQINKLRLICNLGTSAPSRQSGLIQSEGGEGTLAVLAARLSMGGETCGQCLQLVDASPSGIGLEGSASSNVYYSACLRFFCAGCAILARYQTSEPCACTDHSTSCPLRPLLPLLPTPRFTSTGDFPPSQIETDNVRQISSKVRTLVSQIQAHPMEKNVVFSSWTSSLDMVQRALQYDSIQFVRIDGKVATKKRKLAMHQFHNDPNTRVILITTSCGACGLDLTAASRHILKVQDRKKLLATTLLSNNSSLENLRQLLHGG</sequence>
<dbReference type="GO" id="GO:0016787">
    <property type="term" value="F:hydrolase activity"/>
    <property type="evidence" value="ECO:0007669"/>
    <property type="project" value="UniProtKB-KW"/>
</dbReference>
<dbReference type="GO" id="GO:0005634">
    <property type="term" value="C:nucleus"/>
    <property type="evidence" value="ECO:0007669"/>
    <property type="project" value="TreeGrafter"/>
</dbReference>
<proteinExistence type="predicted"/>
<name>A0A6G1IIZ9_9PLEO</name>
<dbReference type="InterPro" id="IPR050628">
    <property type="entry name" value="SNF2_RAD54_helicase_TF"/>
</dbReference>
<dbReference type="PROSITE" id="PS51192">
    <property type="entry name" value="HELICASE_ATP_BIND_1"/>
    <property type="match status" value="1"/>
</dbReference>
<dbReference type="Gene3D" id="3.40.50.300">
    <property type="entry name" value="P-loop containing nucleotide triphosphate hydrolases"/>
    <property type="match status" value="1"/>
</dbReference>
<dbReference type="GO" id="GO:0006281">
    <property type="term" value="P:DNA repair"/>
    <property type="evidence" value="ECO:0007669"/>
    <property type="project" value="TreeGrafter"/>
</dbReference>
<evidence type="ECO:0000256" key="1">
    <source>
        <dbReference type="ARBA" id="ARBA00022741"/>
    </source>
</evidence>
<dbReference type="CDD" id="cd18008">
    <property type="entry name" value="DEXDc_SHPRH-like"/>
    <property type="match status" value="1"/>
</dbReference>
<dbReference type="EMBL" id="MU005615">
    <property type="protein sequence ID" value="KAF2678068.1"/>
    <property type="molecule type" value="Genomic_DNA"/>
</dbReference>
<evidence type="ECO:0000256" key="2">
    <source>
        <dbReference type="ARBA" id="ARBA00022801"/>
    </source>
</evidence>
<dbReference type="SMART" id="SM00487">
    <property type="entry name" value="DEXDc"/>
    <property type="match status" value="1"/>
</dbReference>
<feature type="region of interest" description="Disordered" evidence="4">
    <location>
        <begin position="21"/>
        <end position="43"/>
    </location>
</feature>
<evidence type="ECO:0000313" key="6">
    <source>
        <dbReference type="EMBL" id="KAF2678068.1"/>
    </source>
</evidence>
<dbReference type="SUPFAM" id="SSF52540">
    <property type="entry name" value="P-loop containing nucleoside triphosphate hydrolases"/>
    <property type="match status" value="2"/>
</dbReference>
<dbReference type="CDD" id="cd18793">
    <property type="entry name" value="SF2_C_SNF"/>
    <property type="match status" value="1"/>
</dbReference>
<dbReference type="InterPro" id="IPR027417">
    <property type="entry name" value="P-loop_NTPase"/>
</dbReference>
<keyword evidence="1" id="KW-0547">Nucleotide-binding</keyword>
<gene>
    <name evidence="6" type="ORF">K458DRAFT_464309</name>
</gene>
<feature type="domain" description="Helicase ATP-binding" evidence="5">
    <location>
        <begin position="289"/>
        <end position="464"/>
    </location>
</feature>
<dbReference type="Pfam" id="PF00176">
    <property type="entry name" value="SNF2-rel_dom"/>
    <property type="match status" value="1"/>
</dbReference>
<dbReference type="InterPro" id="IPR049730">
    <property type="entry name" value="SNF2/RAD54-like_C"/>
</dbReference>
<organism evidence="6 7">
    <name type="scientific">Lentithecium fluviatile CBS 122367</name>
    <dbReference type="NCBI Taxonomy" id="1168545"/>
    <lineage>
        <taxon>Eukaryota</taxon>
        <taxon>Fungi</taxon>
        <taxon>Dikarya</taxon>
        <taxon>Ascomycota</taxon>
        <taxon>Pezizomycotina</taxon>
        <taxon>Dothideomycetes</taxon>
        <taxon>Pleosporomycetidae</taxon>
        <taxon>Pleosporales</taxon>
        <taxon>Massarineae</taxon>
        <taxon>Lentitheciaceae</taxon>
        <taxon>Lentithecium</taxon>
    </lineage>
</organism>
<keyword evidence="3" id="KW-0067">ATP-binding</keyword>
<evidence type="ECO:0000313" key="7">
    <source>
        <dbReference type="Proteomes" id="UP000799291"/>
    </source>
</evidence>